<dbReference type="Gene3D" id="3.30.160.60">
    <property type="entry name" value="Classic Zinc Finger"/>
    <property type="match status" value="1"/>
</dbReference>
<keyword evidence="5" id="KW-0805">Transcription regulation</keyword>
<dbReference type="EMBL" id="JH712642">
    <property type="protein sequence ID" value="EJD73754.1"/>
    <property type="molecule type" value="Genomic_DNA"/>
</dbReference>
<evidence type="ECO:0000256" key="1">
    <source>
        <dbReference type="ARBA" id="ARBA00004123"/>
    </source>
</evidence>
<protein>
    <submittedName>
        <fullName evidence="11">Zinc finger protein</fullName>
    </submittedName>
</protein>
<organism evidence="11">
    <name type="scientific">Loa loa</name>
    <name type="common">Eye worm</name>
    <name type="synonym">Filaria loa</name>
    <dbReference type="NCBI Taxonomy" id="7209"/>
    <lineage>
        <taxon>Eukaryota</taxon>
        <taxon>Metazoa</taxon>
        <taxon>Ecdysozoa</taxon>
        <taxon>Nematoda</taxon>
        <taxon>Chromadorea</taxon>
        <taxon>Rhabditida</taxon>
        <taxon>Spirurina</taxon>
        <taxon>Spiruromorpha</taxon>
        <taxon>Filarioidea</taxon>
        <taxon>Onchocercidae</taxon>
        <taxon>Loa</taxon>
    </lineage>
</organism>
<dbReference type="KEGG" id="loa:LOAG_18842"/>
<evidence type="ECO:0000256" key="2">
    <source>
        <dbReference type="ARBA" id="ARBA00022723"/>
    </source>
</evidence>
<comment type="subcellular location">
    <subcellularLocation>
        <location evidence="1">Nucleus</location>
    </subcellularLocation>
</comment>
<feature type="domain" description="C2H2-type" evidence="10">
    <location>
        <begin position="123"/>
        <end position="152"/>
    </location>
</feature>
<dbReference type="PROSITE" id="PS50157">
    <property type="entry name" value="ZINC_FINGER_C2H2_2"/>
    <property type="match status" value="2"/>
</dbReference>
<dbReference type="OrthoDB" id="8922241at2759"/>
<dbReference type="OMA" id="KRTHECQ"/>
<evidence type="ECO:0000256" key="9">
    <source>
        <dbReference type="SAM" id="MobiDB-lite"/>
    </source>
</evidence>
<dbReference type="GeneID" id="31252049"/>
<evidence type="ECO:0000256" key="6">
    <source>
        <dbReference type="ARBA" id="ARBA00023163"/>
    </source>
</evidence>
<feature type="compositionally biased region" description="Basic and acidic residues" evidence="9">
    <location>
        <begin position="1"/>
        <end position="26"/>
    </location>
</feature>
<proteinExistence type="predicted"/>
<dbReference type="CTD" id="31252049"/>
<dbReference type="PROSITE" id="PS00028">
    <property type="entry name" value="ZINC_FINGER_C2H2_1"/>
    <property type="match status" value="1"/>
</dbReference>
<dbReference type="PANTHER" id="PTHR46179:SF13">
    <property type="entry name" value="C2H2-TYPE DOMAIN-CONTAINING PROTEIN"/>
    <property type="match status" value="1"/>
</dbReference>
<evidence type="ECO:0000256" key="4">
    <source>
        <dbReference type="ARBA" id="ARBA00022833"/>
    </source>
</evidence>
<dbReference type="InParanoid" id="A0A1S0UFY0"/>
<dbReference type="GO" id="GO:0008270">
    <property type="term" value="F:zinc ion binding"/>
    <property type="evidence" value="ECO:0007669"/>
    <property type="project" value="UniProtKB-KW"/>
</dbReference>
<keyword evidence="4" id="KW-0862">Zinc</keyword>
<feature type="domain" description="C2H2-type" evidence="10">
    <location>
        <begin position="62"/>
        <end position="91"/>
    </location>
</feature>
<dbReference type="Pfam" id="PF00096">
    <property type="entry name" value="zf-C2H2"/>
    <property type="match status" value="1"/>
</dbReference>
<evidence type="ECO:0000313" key="11">
    <source>
        <dbReference type="EMBL" id="EJD73754.1"/>
    </source>
</evidence>
<dbReference type="RefSeq" id="XP_020304704.1">
    <property type="nucleotide sequence ID" value="XM_020451504.1"/>
</dbReference>
<dbReference type="PANTHER" id="PTHR46179">
    <property type="entry name" value="ZINC FINGER PROTEIN"/>
    <property type="match status" value="1"/>
</dbReference>
<feature type="non-terminal residue" evidence="11">
    <location>
        <position position="1"/>
    </location>
</feature>
<keyword evidence="3 8" id="KW-0863">Zinc-finger</keyword>
<dbReference type="GO" id="GO:0005634">
    <property type="term" value="C:nucleus"/>
    <property type="evidence" value="ECO:0007669"/>
    <property type="project" value="UniProtKB-SubCell"/>
</dbReference>
<dbReference type="InterPro" id="IPR013087">
    <property type="entry name" value="Znf_C2H2_type"/>
</dbReference>
<name>A0A1S0UFY0_LOALO</name>
<keyword evidence="2" id="KW-0479">Metal-binding</keyword>
<keyword evidence="7" id="KW-0539">Nucleus</keyword>
<dbReference type="AlphaFoldDB" id="A0A1S0UFY0"/>
<gene>
    <name evidence="11" type="ORF">LOAG_18842</name>
</gene>
<dbReference type="SMART" id="SM00355">
    <property type="entry name" value="ZnF_C2H2"/>
    <property type="match status" value="4"/>
</dbReference>
<dbReference type="Pfam" id="PF13894">
    <property type="entry name" value="zf-C2H2_4"/>
    <property type="match status" value="1"/>
</dbReference>
<evidence type="ECO:0000256" key="3">
    <source>
        <dbReference type="ARBA" id="ARBA00022771"/>
    </source>
</evidence>
<dbReference type="GO" id="GO:0006357">
    <property type="term" value="P:regulation of transcription by RNA polymerase II"/>
    <property type="evidence" value="ECO:0007669"/>
    <property type="project" value="TreeGrafter"/>
</dbReference>
<reference evidence="11" key="1">
    <citation type="submission" date="2012-04" db="EMBL/GenBank/DDBJ databases">
        <title>The Genome Sequence of Loa loa.</title>
        <authorList>
            <consortium name="The Broad Institute Genome Sequencing Platform"/>
            <consortium name="Broad Institute Genome Sequencing Center for Infectious Disease"/>
            <person name="Nutman T.B."/>
            <person name="Fink D.L."/>
            <person name="Russ C."/>
            <person name="Young S."/>
            <person name="Zeng Q."/>
            <person name="Gargeya S."/>
            <person name="Alvarado L."/>
            <person name="Berlin A."/>
            <person name="Chapman S.B."/>
            <person name="Chen Z."/>
            <person name="Freedman E."/>
            <person name="Gellesch M."/>
            <person name="Goldberg J."/>
            <person name="Griggs A."/>
            <person name="Gujja S."/>
            <person name="Heilman E.R."/>
            <person name="Heiman D."/>
            <person name="Howarth C."/>
            <person name="Mehta T."/>
            <person name="Neiman D."/>
            <person name="Pearson M."/>
            <person name="Roberts A."/>
            <person name="Saif S."/>
            <person name="Shea T."/>
            <person name="Shenoy N."/>
            <person name="Sisk P."/>
            <person name="Stolte C."/>
            <person name="Sykes S."/>
            <person name="White J."/>
            <person name="Yandava C."/>
            <person name="Haas B."/>
            <person name="Henn M.R."/>
            <person name="Nusbaum C."/>
            <person name="Birren B."/>
        </authorList>
    </citation>
    <scope>NUCLEOTIDE SEQUENCE [LARGE SCALE GENOMIC DNA]</scope>
</reference>
<dbReference type="InterPro" id="IPR051061">
    <property type="entry name" value="Zinc_finger_trans_reg"/>
</dbReference>
<feature type="region of interest" description="Disordered" evidence="9">
    <location>
        <begin position="1"/>
        <end position="57"/>
    </location>
</feature>
<sequence length="178" mass="20994">SFSEEQSHKRPHDGCDASFDNRDEYRKRKKTPDQPFICKRKRPDCGPTSSFPSRNETRQPKFQCENCKEFFCSKGYLKTHMKRCLITSKKRTHECQLVGCTFHTNSLKEYRAHRKTHEEPLIYECKEPNCDQKFNCSSSLCFHKEKHQPKPQCENCNRSYGSKRSLKRHMKACLGTSC</sequence>
<keyword evidence="6" id="KW-0804">Transcription</keyword>
<dbReference type="InterPro" id="IPR036236">
    <property type="entry name" value="Znf_C2H2_sf"/>
</dbReference>
<evidence type="ECO:0000256" key="7">
    <source>
        <dbReference type="ARBA" id="ARBA00023242"/>
    </source>
</evidence>
<dbReference type="SUPFAM" id="SSF57667">
    <property type="entry name" value="beta-beta-alpha zinc fingers"/>
    <property type="match status" value="1"/>
</dbReference>
<evidence type="ECO:0000256" key="8">
    <source>
        <dbReference type="PROSITE-ProRule" id="PRU00042"/>
    </source>
</evidence>
<evidence type="ECO:0000259" key="10">
    <source>
        <dbReference type="PROSITE" id="PS50157"/>
    </source>
</evidence>
<evidence type="ECO:0000256" key="5">
    <source>
        <dbReference type="ARBA" id="ARBA00023015"/>
    </source>
</evidence>
<accession>A0A1S0UFY0</accession>